<dbReference type="OrthoDB" id="2543597at2759"/>
<dbReference type="GO" id="GO:0007059">
    <property type="term" value="P:chromosome segregation"/>
    <property type="evidence" value="ECO:0007669"/>
    <property type="project" value="TreeGrafter"/>
</dbReference>
<evidence type="ECO:0000256" key="5">
    <source>
        <dbReference type="ARBA" id="ARBA00023242"/>
    </source>
</evidence>
<dbReference type="AlphaFoldDB" id="A0A8E2EIV1"/>
<evidence type="ECO:0000313" key="8">
    <source>
        <dbReference type="EMBL" id="OCK84596.1"/>
    </source>
</evidence>
<evidence type="ECO:0008006" key="10">
    <source>
        <dbReference type="Google" id="ProtNLM"/>
    </source>
</evidence>
<dbReference type="Proteomes" id="UP000250266">
    <property type="component" value="Unassembled WGS sequence"/>
</dbReference>
<name>A0A8E2EIV1_9PEZI</name>
<accession>A0A8E2EIV1</accession>
<dbReference type="Gene3D" id="1.10.20.10">
    <property type="entry name" value="Histone, subunit A"/>
    <property type="match status" value="1"/>
</dbReference>
<evidence type="ECO:0000256" key="7">
    <source>
        <dbReference type="ARBA" id="ARBA00038432"/>
    </source>
</evidence>
<dbReference type="SUPFAM" id="SSF47113">
    <property type="entry name" value="Histone-fold"/>
    <property type="match status" value="1"/>
</dbReference>
<evidence type="ECO:0000256" key="6">
    <source>
        <dbReference type="ARBA" id="ARBA00023328"/>
    </source>
</evidence>
<proteinExistence type="inferred from homology"/>
<dbReference type="GO" id="GO:0000278">
    <property type="term" value="P:mitotic cell cycle"/>
    <property type="evidence" value="ECO:0007669"/>
    <property type="project" value="TreeGrafter"/>
</dbReference>
<gene>
    <name evidence="8" type="ORF">K432DRAFT_344880</name>
</gene>
<dbReference type="EMBL" id="KV744834">
    <property type="protein sequence ID" value="OCK84596.1"/>
    <property type="molecule type" value="Genomic_DNA"/>
</dbReference>
<evidence type="ECO:0000313" key="9">
    <source>
        <dbReference type="Proteomes" id="UP000250266"/>
    </source>
</evidence>
<dbReference type="GO" id="GO:0051382">
    <property type="term" value="P:kinetochore assembly"/>
    <property type="evidence" value="ECO:0007669"/>
    <property type="project" value="TreeGrafter"/>
</dbReference>
<keyword evidence="5" id="KW-0539">Nucleus</keyword>
<sequence>MAPAQSLYPRSTLKRIIKAHSNKALAKNTDIMIFLDYTLFLQDLLREASIRSKQSGERGISARSIRRVRDMSLRKFKG</sequence>
<evidence type="ECO:0000256" key="4">
    <source>
        <dbReference type="ARBA" id="ARBA00022838"/>
    </source>
</evidence>
<protein>
    <recommendedName>
        <fullName evidence="10">Transcription factor CBF/NF-Y/archaeal histone domain-containing protein</fullName>
    </recommendedName>
</protein>
<evidence type="ECO:0000256" key="1">
    <source>
        <dbReference type="ARBA" id="ARBA00004123"/>
    </source>
</evidence>
<evidence type="ECO:0000256" key="3">
    <source>
        <dbReference type="ARBA" id="ARBA00022454"/>
    </source>
</evidence>
<reference evidence="8 9" key="1">
    <citation type="journal article" date="2016" name="Nat. Commun.">
        <title>Ectomycorrhizal ecology is imprinted in the genome of the dominant symbiotic fungus Cenococcum geophilum.</title>
        <authorList>
            <consortium name="DOE Joint Genome Institute"/>
            <person name="Peter M."/>
            <person name="Kohler A."/>
            <person name="Ohm R.A."/>
            <person name="Kuo A."/>
            <person name="Krutzmann J."/>
            <person name="Morin E."/>
            <person name="Arend M."/>
            <person name="Barry K.W."/>
            <person name="Binder M."/>
            <person name="Choi C."/>
            <person name="Clum A."/>
            <person name="Copeland A."/>
            <person name="Grisel N."/>
            <person name="Haridas S."/>
            <person name="Kipfer T."/>
            <person name="LaButti K."/>
            <person name="Lindquist E."/>
            <person name="Lipzen A."/>
            <person name="Maire R."/>
            <person name="Meier B."/>
            <person name="Mihaltcheva S."/>
            <person name="Molinier V."/>
            <person name="Murat C."/>
            <person name="Poggeler S."/>
            <person name="Quandt C.A."/>
            <person name="Sperisen C."/>
            <person name="Tritt A."/>
            <person name="Tisserant E."/>
            <person name="Crous P.W."/>
            <person name="Henrissat B."/>
            <person name="Nehls U."/>
            <person name="Egli S."/>
            <person name="Spatafora J.W."/>
            <person name="Grigoriev I.V."/>
            <person name="Martin F.M."/>
        </authorList>
    </citation>
    <scope>NUCLEOTIDE SEQUENCE [LARGE SCALE GENOMIC DNA]</scope>
    <source>
        <strain evidence="8 9">CBS 459.81</strain>
    </source>
</reference>
<dbReference type="GO" id="GO:0005654">
    <property type="term" value="C:nucleoplasm"/>
    <property type="evidence" value="ECO:0007669"/>
    <property type="project" value="TreeGrafter"/>
</dbReference>
<keyword evidence="4" id="KW-0995">Kinetochore</keyword>
<dbReference type="InterPro" id="IPR009072">
    <property type="entry name" value="Histone-fold"/>
</dbReference>
<comment type="subcellular location">
    <subcellularLocation>
        <location evidence="2">Chromosome</location>
        <location evidence="2">Centromere</location>
        <location evidence="2">Kinetochore</location>
    </subcellularLocation>
    <subcellularLocation>
        <location evidence="1">Nucleus</location>
    </subcellularLocation>
</comment>
<dbReference type="GO" id="GO:0000776">
    <property type="term" value="C:kinetochore"/>
    <property type="evidence" value="ECO:0007669"/>
    <property type="project" value="UniProtKB-KW"/>
</dbReference>
<keyword evidence="9" id="KW-1185">Reference proteome</keyword>
<dbReference type="FunFam" id="1.10.20.10:FF:000075">
    <property type="entry name" value="WGS project CABT00000000 data, contig 2.56"/>
    <property type="match status" value="1"/>
</dbReference>
<evidence type="ECO:0000256" key="2">
    <source>
        <dbReference type="ARBA" id="ARBA00004629"/>
    </source>
</evidence>
<dbReference type="PANTHER" id="PTHR34832">
    <property type="entry name" value="CENTROMERE PROTEIN W"/>
    <property type="match status" value="1"/>
</dbReference>
<dbReference type="PANTHER" id="PTHR34832:SF1">
    <property type="entry name" value="CENTROMERE PROTEIN W"/>
    <property type="match status" value="1"/>
</dbReference>
<dbReference type="GO" id="GO:0046982">
    <property type="term" value="F:protein heterodimerization activity"/>
    <property type="evidence" value="ECO:0007669"/>
    <property type="project" value="InterPro"/>
</dbReference>
<dbReference type="InterPro" id="IPR052484">
    <property type="entry name" value="CENP-W/WIP1"/>
</dbReference>
<comment type="similarity">
    <text evidence="7">Belongs to the CENP-W/WIP1 family.</text>
</comment>
<keyword evidence="6" id="KW-0137">Centromere</keyword>
<organism evidence="8 9">
    <name type="scientific">Lepidopterella palustris CBS 459.81</name>
    <dbReference type="NCBI Taxonomy" id="1314670"/>
    <lineage>
        <taxon>Eukaryota</taxon>
        <taxon>Fungi</taxon>
        <taxon>Dikarya</taxon>
        <taxon>Ascomycota</taxon>
        <taxon>Pezizomycotina</taxon>
        <taxon>Dothideomycetes</taxon>
        <taxon>Pleosporomycetidae</taxon>
        <taxon>Mytilinidiales</taxon>
        <taxon>Argynnaceae</taxon>
        <taxon>Lepidopterella</taxon>
    </lineage>
</organism>
<dbReference type="CDD" id="cd13732">
    <property type="entry name" value="HFD_CENP-W"/>
    <property type="match status" value="1"/>
</dbReference>
<keyword evidence="3" id="KW-0158">Chromosome</keyword>